<dbReference type="PROSITE" id="PS50005">
    <property type="entry name" value="TPR"/>
    <property type="match status" value="1"/>
</dbReference>
<evidence type="ECO:0000313" key="2">
    <source>
        <dbReference type="EMBL" id="MBP2020435.1"/>
    </source>
</evidence>
<dbReference type="Proteomes" id="UP001519308">
    <property type="component" value="Unassembled WGS sequence"/>
</dbReference>
<dbReference type="Gene3D" id="1.10.260.40">
    <property type="entry name" value="lambda repressor-like DNA-binding domains"/>
    <property type="match status" value="1"/>
</dbReference>
<dbReference type="SUPFAM" id="SSF47413">
    <property type="entry name" value="lambda repressor-like DNA-binding domains"/>
    <property type="match status" value="1"/>
</dbReference>
<keyword evidence="3" id="KW-1185">Reference proteome</keyword>
<dbReference type="CDD" id="cd00093">
    <property type="entry name" value="HTH_XRE"/>
    <property type="match status" value="1"/>
</dbReference>
<dbReference type="InterPro" id="IPR019734">
    <property type="entry name" value="TPR_rpt"/>
</dbReference>
<proteinExistence type="predicted"/>
<evidence type="ECO:0000313" key="3">
    <source>
        <dbReference type="Proteomes" id="UP001519308"/>
    </source>
</evidence>
<organism evidence="2 3">
    <name type="scientific">Clostridium punense</name>
    <dbReference type="NCBI Taxonomy" id="1054297"/>
    <lineage>
        <taxon>Bacteria</taxon>
        <taxon>Bacillati</taxon>
        <taxon>Bacillota</taxon>
        <taxon>Clostridia</taxon>
        <taxon>Eubacteriales</taxon>
        <taxon>Clostridiaceae</taxon>
        <taxon>Clostridium</taxon>
    </lineage>
</organism>
<sequence length="433" mass="50426">MEILSQGEKIKRIRKSFKIRQQDITGGEITRELISIIENNKTNLTPNVAQIIADNINRICKERGIEFSVEASYLLEDVSQQSNKIADEYIEFLSTNENEFSQSLIEEIDHIEFFCMKYGEAEKNLALYEKIGDIYNKQRSYDKSYTYYIKALENAASIDETIALIKVSEKIGVLCLKLMKYEETLHFNSFALRYEEHLSKDLKRKLLLNNILAYVHLKEYHKAIEETENIINIFSKQSVEELFEVNMLRVHCLRQIKEFNSAIKLSKTLLEQVKDSDLEKKITTLTNMLDIYSALKDYKNIKVYLKKITGEINKYEDLDNNPNSPRIYTQIGAALVLLQDIDKAKECYDKVISLCKKQRDSHVLDKALDEYFNLLLIENNSENIDDFKNNVLELISHGLIAKNNINIAKLIKYYNSVEDRESIDNLLTFILES</sequence>
<gene>
    <name evidence="2" type="ORF">J2Z44_000216</name>
</gene>
<name>A0ABS4JY26_9CLOT</name>
<keyword evidence="1" id="KW-0802">TPR repeat</keyword>
<feature type="repeat" description="TPR" evidence="1">
    <location>
        <begin position="325"/>
        <end position="358"/>
    </location>
</feature>
<evidence type="ECO:0000256" key="1">
    <source>
        <dbReference type="PROSITE-ProRule" id="PRU00339"/>
    </source>
</evidence>
<dbReference type="EMBL" id="JAGGLL010000001">
    <property type="protein sequence ID" value="MBP2020435.1"/>
    <property type="molecule type" value="Genomic_DNA"/>
</dbReference>
<comment type="caution">
    <text evidence="2">The sequence shown here is derived from an EMBL/GenBank/DDBJ whole genome shotgun (WGS) entry which is preliminary data.</text>
</comment>
<dbReference type="SMART" id="SM00028">
    <property type="entry name" value="TPR"/>
    <property type="match status" value="3"/>
</dbReference>
<dbReference type="InterPro" id="IPR011990">
    <property type="entry name" value="TPR-like_helical_dom_sf"/>
</dbReference>
<dbReference type="Pfam" id="PF13181">
    <property type="entry name" value="TPR_8"/>
    <property type="match status" value="2"/>
</dbReference>
<accession>A0ABS4JY26</accession>
<dbReference type="RefSeq" id="WP_021284345.1">
    <property type="nucleotide sequence ID" value="NZ_JAGGLL010000001.1"/>
</dbReference>
<dbReference type="Gene3D" id="1.25.40.10">
    <property type="entry name" value="Tetratricopeptide repeat domain"/>
    <property type="match status" value="2"/>
</dbReference>
<dbReference type="SUPFAM" id="SSF48452">
    <property type="entry name" value="TPR-like"/>
    <property type="match status" value="1"/>
</dbReference>
<reference evidence="2 3" key="1">
    <citation type="submission" date="2021-03" db="EMBL/GenBank/DDBJ databases">
        <title>Genomic Encyclopedia of Type Strains, Phase IV (KMG-IV): sequencing the most valuable type-strain genomes for metagenomic binning, comparative biology and taxonomic classification.</title>
        <authorList>
            <person name="Goeker M."/>
        </authorList>
    </citation>
    <scope>NUCLEOTIDE SEQUENCE [LARGE SCALE GENOMIC DNA]</scope>
    <source>
        <strain evidence="2 3">DSM 28650</strain>
    </source>
</reference>
<protein>
    <submittedName>
        <fullName evidence="2">Tetratricopeptide (TPR) repeat protein</fullName>
    </submittedName>
</protein>
<dbReference type="InterPro" id="IPR010982">
    <property type="entry name" value="Lambda_DNA-bd_dom_sf"/>
</dbReference>
<dbReference type="InterPro" id="IPR001387">
    <property type="entry name" value="Cro/C1-type_HTH"/>
</dbReference>